<dbReference type="OrthoDB" id="9131849at2"/>
<accession>A0A1H6F9D9</accession>
<dbReference type="EMBL" id="FMSV02000404">
    <property type="protein sequence ID" value="SEH05909.1"/>
    <property type="molecule type" value="Genomic_DNA"/>
</dbReference>
<dbReference type="GO" id="GO:0004672">
    <property type="term" value="F:protein kinase activity"/>
    <property type="evidence" value="ECO:0007669"/>
    <property type="project" value="UniProtKB-ARBA"/>
</dbReference>
<dbReference type="InterPro" id="IPR036641">
    <property type="entry name" value="HPT_dom_sf"/>
</dbReference>
<dbReference type="Gene3D" id="1.20.120.160">
    <property type="entry name" value="HPT domain"/>
    <property type="match status" value="1"/>
</dbReference>
<proteinExistence type="predicted"/>
<evidence type="ECO:0000256" key="1">
    <source>
        <dbReference type="ARBA" id="ARBA00023012"/>
    </source>
</evidence>
<feature type="modified residue" description="Phosphohistidine" evidence="2">
    <location>
        <position position="62"/>
    </location>
</feature>
<dbReference type="GO" id="GO:0000160">
    <property type="term" value="P:phosphorelay signal transduction system"/>
    <property type="evidence" value="ECO:0007669"/>
    <property type="project" value="UniProtKB-KW"/>
</dbReference>
<name>A0A1H6F9D9_9GAMM</name>
<keyword evidence="1" id="KW-0902">Two-component regulatory system</keyword>
<gene>
    <name evidence="4" type="ORF">MBHS_01764</name>
</gene>
<dbReference type="SMART" id="SM00073">
    <property type="entry name" value="HPT"/>
    <property type="match status" value="1"/>
</dbReference>
<dbReference type="CDD" id="cd00088">
    <property type="entry name" value="HPT"/>
    <property type="match status" value="1"/>
</dbReference>
<keyword evidence="5" id="KW-1185">Reference proteome</keyword>
<dbReference type="Pfam" id="PF01627">
    <property type="entry name" value="Hpt"/>
    <property type="match status" value="1"/>
</dbReference>
<evidence type="ECO:0000259" key="3">
    <source>
        <dbReference type="PROSITE" id="PS50894"/>
    </source>
</evidence>
<dbReference type="SUPFAM" id="SSF47226">
    <property type="entry name" value="Histidine-containing phosphotransfer domain, HPT domain"/>
    <property type="match status" value="1"/>
</dbReference>
<evidence type="ECO:0000256" key="2">
    <source>
        <dbReference type="PROSITE-ProRule" id="PRU00110"/>
    </source>
</evidence>
<keyword evidence="2" id="KW-0597">Phosphoprotein</keyword>
<dbReference type="AlphaFoldDB" id="A0A1H6F9D9"/>
<feature type="domain" description="HPt" evidence="3">
    <location>
        <begin position="23"/>
        <end position="117"/>
    </location>
</feature>
<reference evidence="4 5" key="1">
    <citation type="submission" date="2016-10" db="EMBL/GenBank/DDBJ databases">
        <authorList>
            <person name="de Groot N.N."/>
        </authorList>
    </citation>
    <scope>NUCLEOTIDE SEQUENCE [LARGE SCALE GENOMIC DNA]</scope>
    <source>
        <strain evidence="4">MBHS1</strain>
    </source>
</reference>
<protein>
    <submittedName>
        <fullName evidence="4">Aerobic respiration control sensor protein ArcB</fullName>
    </submittedName>
</protein>
<dbReference type="RefSeq" id="WP_103919759.1">
    <property type="nucleotide sequence ID" value="NZ_FMSV02000404.1"/>
</dbReference>
<evidence type="ECO:0000313" key="4">
    <source>
        <dbReference type="EMBL" id="SEH05909.1"/>
    </source>
</evidence>
<dbReference type="InterPro" id="IPR008207">
    <property type="entry name" value="Sig_transdc_His_kin_Hpt_dom"/>
</dbReference>
<dbReference type="Proteomes" id="UP000236724">
    <property type="component" value="Unassembled WGS sequence"/>
</dbReference>
<evidence type="ECO:0000313" key="5">
    <source>
        <dbReference type="Proteomes" id="UP000236724"/>
    </source>
</evidence>
<sequence length="117" mass="12589">MTIDPNLIDNNMLSELQEITAGEPELLIEIIEIYQQQCPELIAAITSAIATQDMQSLVTAAHSLKGISYNVGAVGVGNLAKTLETHGNEGVATELSTTLAQLENIYNETSVFLETLK</sequence>
<organism evidence="4 5">
    <name type="scientific">Candidatus Venteria ishoeyi</name>
    <dbReference type="NCBI Taxonomy" id="1899563"/>
    <lineage>
        <taxon>Bacteria</taxon>
        <taxon>Pseudomonadati</taxon>
        <taxon>Pseudomonadota</taxon>
        <taxon>Gammaproteobacteria</taxon>
        <taxon>Thiotrichales</taxon>
        <taxon>Thiotrichaceae</taxon>
        <taxon>Venteria</taxon>
    </lineage>
</organism>
<dbReference type="PROSITE" id="PS50894">
    <property type="entry name" value="HPT"/>
    <property type="match status" value="1"/>
</dbReference>